<proteinExistence type="predicted"/>
<sequence length="71" mass="7480">MTWGGLSPTATQVDNTVRAVAARNTHAFGTPATTFDGVVGARSSSLSRAVRFAPSCTTRHPIVHPIERTTS</sequence>
<organism evidence="1">
    <name type="scientific">mine drainage metagenome</name>
    <dbReference type="NCBI Taxonomy" id="410659"/>
    <lineage>
        <taxon>unclassified sequences</taxon>
        <taxon>metagenomes</taxon>
        <taxon>ecological metagenomes</taxon>
    </lineage>
</organism>
<dbReference type="AlphaFoldDB" id="A0A1J5R8F6"/>
<dbReference type="EMBL" id="MLJW01000619">
    <property type="protein sequence ID" value="OIQ84429.1"/>
    <property type="molecule type" value="Genomic_DNA"/>
</dbReference>
<accession>A0A1J5R8F6</accession>
<evidence type="ECO:0000313" key="1">
    <source>
        <dbReference type="EMBL" id="OIQ84429.1"/>
    </source>
</evidence>
<protein>
    <submittedName>
        <fullName evidence="1">Uncharacterized protein</fullName>
    </submittedName>
</protein>
<comment type="caution">
    <text evidence="1">The sequence shown here is derived from an EMBL/GenBank/DDBJ whole genome shotgun (WGS) entry which is preliminary data.</text>
</comment>
<name>A0A1J5R8F6_9ZZZZ</name>
<reference evidence="1" key="1">
    <citation type="submission" date="2016-10" db="EMBL/GenBank/DDBJ databases">
        <title>Sequence of Gallionella enrichment culture.</title>
        <authorList>
            <person name="Poehlein A."/>
            <person name="Muehling M."/>
            <person name="Daniel R."/>
        </authorList>
    </citation>
    <scope>NUCLEOTIDE SEQUENCE</scope>
</reference>
<gene>
    <name evidence="1" type="ORF">GALL_337720</name>
</gene>